<evidence type="ECO:0000256" key="3">
    <source>
        <dbReference type="ARBA" id="ARBA00022597"/>
    </source>
</evidence>
<evidence type="ECO:0000256" key="5">
    <source>
        <dbReference type="ARBA" id="ARBA00022989"/>
    </source>
</evidence>
<dbReference type="GO" id="GO:0000139">
    <property type="term" value="C:Golgi membrane"/>
    <property type="evidence" value="ECO:0007669"/>
    <property type="project" value="InterPro"/>
</dbReference>
<evidence type="ECO:0000256" key="2">
    <source>
        <dbReference type="ARBA" id="ARBA00009976"/>
    </source>
</evidence>
<keyword evidence="3" id="KW-0813">Transport</keyword>
<feature type="transmembrane region" description="Helical" evidence="8">
    <location>
        <begin position="239"/>
        <end position="264"/>
    </location>
</feature>
<gene>
    <name evidence="9" type="ORF">CLUMA_CG017620</name>
</gene>
<evidence type="ECO:0000313" key="10">
    <source>
        <dbReference type="Proteomes" id="UP000183832"/>
    </source>
</evidence>
<evidence type="ECO:0000256" key="1">
    <source>
        <dbReference type="ARBA" id="ARBA00004141"/>
    </source>
</evidence>
<accession>A0A1J1IYB3</accession>
<feature type="transmembrane region" description="Helical" evidence="8">
    <location>
        <begin position="144"/>
        <end position="163"/>
    </location>
</feature>
<keyword evidence="6 8" id="KW-0472">Membrane</keyword>
<keyword evidence="10" id="KW-1185">Reference proteome</keyword>
<dbReference type="NCBIfam" id="TIGR00803">
    <property type="entry name" value="nst"/>
    <property type="match status" value="1"/>
</dbReference>
<dbReference type="Pfam" id="PF04142">
    <property type="entry name" value="Nuc_sug_transp"/>
    <property type="match status" value="1"/>
</dbReference>
<organism evidence="9 10">
    <name type="scientific">Clunio marinus</name>
    <dbReference type="NCBI Taxonomy" id="568069"/>
    <lineage>
        <taxon>Eukaryota</taxon>
        <taxon>Metazoa</taxon>
        <taxon>Ecdysozoa</taxon>
        <taxon>Arthropoda</taxon>
        <taxon>Hexapoda</taxon>
        <taxon>Insecta</taxon>
        <taxon>Pterygota</taxon>
        <taxon>Neoptera</taxon>
        <taxon>Endopterygota</taxon>
        <taxon>Diptera</taxon>
        <taxon>Nematocera</taxon>
        <taxon>Chironomoidea</taxon>
        <taxon>Chironomidae</taxon>
        <taxon>Clunio</taxon>
    </lineage>
</organism>
<comment type="similarity">
    <text evidence="2">Belongs to the nucleotide-sugar transporter family. SLC35A subfamily.</text>
</comment>
<feature type="transmembrane region" description="Helical" evidence="8">
    <location>
        <begin position="40"/>
        <end position="63"/>
    </location>
</feature>
<keyword evidence="5 8" id="KW-1133">Transmembrane helix</keyword>
<dbReference type="SUPFAM" id="SSF103481">
    <property type="entry name" value="Multidrug resistance efflux transporter EmrE"/>
    <property type="match status" value="1"/>
</dbReference>
<evidence type="ECO:0000256" key="4">
    <source>
        <dbReference type="ARBA" id="ARBA00022692"/>
    </source>
</evidence>
<evidence type="ECO:0000256" key="7">
    <source>
        <dbReference type="SAM" id="MobiDB-lite"/>
    </source>
</evidence>
<dbReference type="AlphaFoldDB" id="A0A1J1IYB3"/>
<name>A0A1J1IYB3_9DIPT</name>
<proteinExistence type="inferred from homology"/>
<dbReference type="OrthoDB" id="408493at2759"/>
<evidence type="ECO:0000313" key="9">
    <source>
        <dbReference type="EMBL" id="CRL04548.1"/>
    </source>
</evidence>
<dbReference type="PIRSF" id="PIRSF005799">
    <property type="entry name" value="UDP-gal_transpt"/>
    <property type="match status" value="1"/>
</dbReference>
<feature type="transmembrane region" description="Helical" evidence="8">
    <location>
        <begin position="271"/>
        <end position="291"/>
    </location>
</feature>
<comment type="subcellular location">
    <subcellularLocation>
        <location evidence="1">Membrane</location>
        <topology evidence="1">Multi-pass membrane protein</topology>
    </subcellularLocation>
</comment>
<evidence type="ECO:0000256" key="8">
    <source>
        <dbReference type="SAM" id="Phobius"/>
    </source>
</evidence>
<dbReference type="EMBL" id="CVRI01000063">
    <property type="protein sequence ID" value="CRL04548.1"/>
    <property type="molecule type" value="Genomic_DNA"/>
</dbReference>
<dbReference type="InterPro" id="IPR007271">
    <property type="entry name" value="Nuc_sug_transpt"/>
</dbReference>
<dbReference type="InterPro" id="IPR037185">
    <property type="entry name" value="EmrE-like"/>
</dbReference>
<keyword evidence="4 8" id="KW-0812">Transmembrane</keyword>
<protein>
    <submittedName>
        <fullName evidence="9">CLUMA_CG017620, isoform A</fullName>
    </submittedName>
</protein>
<evidence type="ECO:0000256" key="6">
    <source>
        <dbReference type="ARBA" id="ARBA00023136"/>
    </source>
</evidence>
<reference evidence="9 10" key="1">
    <citation type="submission" date="2015-04" db="EMBL/GenBank/DDBJ databases">
        <authorList>
            <person name="Syromyatnikov M.Y."/>
            <person name="Popov V.N."/>
        </authorList>
    </citation>
    <scope>NUCLEOTIDE SEQUENCE [LARGE SCALE GENOMIC DNA]</scope>
</reference>
<sequence length="344" mass="38014">MGIQRINPNNLKYVSLLTLTVQNSAVSLCMRYAKTRDGDIFFSSTAVFLAEVVKLITCIGLVFMEEGTFLRLKASVHNAIIKNKVDTMKMTVPSLIYVLQNNLLYVSAANLDAATYQVTYQLKILTTAVFAVIMLRKKLIPTQWGSLLILVLGVALVQLSQGGETRIINVAQNRFLGFSAALGACCLSGFAGIYFEKMLKTSDLSVWMRNIQLSLLSLPLSLLMTMINDYTAISNQGFFFGYDLFVWFLVLLQACGGLIVAVVVKYADNILKGFATSLAIVLSCIVSIYLFSFLLTLQFAFGTILVIISVFLYGYDPNKNNKSTKKSSNHADEESLLDSEPQNV</sequence>
<keyword evidence="3" id="KW-0762">Sugar transport</keyword>
<dbReference type="Proteomes" id="UP000183832">
    <property type="component" value="Unassembled WGS sequence"/>
</dbReference>
<feature type="transmembrane region" description="Helical" evidence="8">
    <location>
        <begin position="175"/>
        <end position="195"/>
    </location>
</feature>
<dbReference type="STRING" id="568069.A0A1J1IYB3"/>
<feature type="transmembrane region" description="Helical" evidence="8">
    <location>
        <begin position="207"/>
        <end position="227"/>
    </location>
</feature>
<dbReference type="PANTHER" id="PTHR10231">
    <property type="entry name" value="NUCLEOTIDE-SUGAR TRANSMEMBRANE TRANSPORTER"/>
    <property type="match status" value="1"/>
</dbReference>
<feature type="region of interest" description="Disordered" evidence="7">
    <location>
        <begin position="321"/>
        <end position="344"/>
    </location>
</feature>
<dbReference type="GO" id="GO:0015165">
    <property type="term" value="F:pyrimidine nucleotide-sugar transmembrane transporter activity"/>
    <property type="evidence" value="ECO:0007669"/>
    <property type="project" value="InterPro"/>
</dbReference>
<feature type="transmembrane region" description="Helical" evidence="8">
    <location>
        <begin position="297"/>
        <end position="315"/>
    </location>
</feature>